<feature type="compositionally biased region" description="Low complexity" evidence="1">
    <location>
        <begin position="687"/>
        <end position="707"/>
    </location>
</feature>
<feature type="region of interest" description="Disordered" evidence="1">
    <location>
        <begin position="1"/>
        <end position="50"/>
    </location>
</feature>
<evidence type="ECO:0000313" key="3">
    <source>
        <dbReference type="Proteomes" id="UP000720189"/>
    </source>
</evidence>
<feature type="region of interest" description="Disordered" evidence="1">
    <location>
        <begin position="645"/>
        <end position="760"/>
    </location>
</feature>
<dbReference type="GeneID" id="70215567"/>
<name>A0A9P9KJS6_FUSRE</name>
<gene>
    <name evidence="2" type="ORF">BKA55DRAFT_305646</name>
</gene>
<dbReference type="RefSeq" id="XP_046052448.1">
    <property type="nucleotide sequence ID" value="XM_046185613.1"/>
</dbReference>
<protein>
    <submittedName>
        <fullName evidence="2">LIM-domain binding protein-domain-containing protein</fullName>
    </submittedName>
</protein>
<feature type="compositionally biased region" description="Low complexity" evidence="1">
    <location>
        <begin position="265"/>
        <end position="358"/>
    </location>
</feature>
<dbReference type="EMBL" id="JAGMUX010000005">
    <property type="protein sequence ID" value="KAH7259740.1"/>
    <property type="molecule type" value="Genomic_DNA"/>
</dbReference>
<dbReference type="AlphaFoldDB" id="A0A9P9KJS6"/>
<feature type="compositionally biased region" description="Low complexity" evidence="1">
    <location>
        <begin position="12"/>
        <end position="39"/>
    </location>
</feature>
<evidence type="ECO:0000313" key="2">
    <source>
        <dbReference type="EMBL" id="KAH7259740.1"/>
    </source>
</evidence>
<dbReference type="Pfam" id="PF01803">
    <property type="entry name" value="LIM_bind"/>
    <property type="match status" value="1"/>
</dbReference>
<dbReference type="InterPro" id="IPR029005">
    <property type="entry name" value="LIM-bd/SEUSS"/>
</dbReference>
<keyword evidence="3" id="KW-1185">Reference proteome</keyword>
<proteinExistence type="predicted"/>
<dbReference type="PANTHER" id="PTHR10378">
    <property type="entry name" value="LIM DOMAIN-BINDING PROTEIN"/>
    <property type="match status" value="1"/>
</dbReference>
<feature type="compositionally biased region" description="Low complexity" evidence="1">
    <location>
        <begin position="226"/>
        <end position="257"/>
    </location>
</feature>
<comment type="caution">
    <text evidence="2">The sequence shown here is derived from an EMBL/GenBank/DDBJ whole genome shotgun (WGS) entry which is preliminary data.</text>
</comment>
<accession>A0A9P9KJS6</accession>
<evidence type="ECO:0000256" key="1">
    <source>
        <dbReference type="SAM" id="MobiDB-lite"/>
    </source>
</evidence>
<feature type="compositionally biased region" description="Basic and acidic residues" evidence="1">
    <location>
        <begin position="546"/>
        <end position="560"/>
    </location>
</feature>
<sequence>MMATSMGPNFSGHPAGMGHPGVAGHPMGPGGMPHNPGQQGAPGGGMPHQFGGPMVSAPGAQVNPALMGGMPPGANPNAHALQHLNPTAQQQMLQQQLQQQHFGNPQAMAAMRQQQQHLLQQQQARQLMAQQAFQANMQGGGIPMNMAQFSQLNPQQLHQLRRGLAPHPQAQAIMAQQLALQQQQQQQHQQQQQQQQQHQQQQQQQQQQQAAHAQQMQAGPNPGQPMPMNAQSMQAMQQNQLALQNQMANQQGQQPQGQPQPQPQPQQQQQQPGQQQPQHTPQQSSQAGTPAPTGPQTPAQTPSSTPAQPTQLPPGQSQPQVPQTPAQPQAQPQPQPQAQAQPQPQAQPQQHQMSATTAQQLAIQSQILQQQRRDSMKGQCLLKLMQFSEHLSGFPGSKGRDDLSYWNGFVMRFFSPNGVFRHSLHITDAEDTTDKQYEIAYPAIARYFHTHFGSGVKNMQLIMDKGVTDRPLPGDCHCIENSKASLVYWFETGSHLVASGTLRAQFDAEQKIELFEFLTTSHDEFISRKQVIDAAKPAHMWMKEWHKTNSQDGKSPELSKKGKGRQLKSPQTQPPEVLVDLPDSAVNSKGVTEAVFQFLEIVEVMGQMNPLFQFYHSNPGLGPYQALEQYVSTHINGVPPNMNGQQMPPGARTPSFGQFPMGASPAAAHMNLPGSPHMGSPAPGHMQAPGMQMQQSQQGTGSSGPSANTSPASNKRRRPSAVKEEDGSGAPTPAANGMPRNAKPPTPRMPKRLKGNPPAQ</sequence>
<feature type="compositionally biased region" description="Low complexity" evidence="1">
    <location>
        <begin position="203"/>
        <end position="218"/>
    </location>
</feature>
<dbReference type="OrthoDB" id="774557at2759"/>
<feature type="region of interest" description="Disordered" evidence="1">
    <location>
        <begin position="546"/>
        <end position="578"/>
    </location>
</feature>
<reference evidence="2" key="1">
    <citation type="journal article" date="2021" name="Nat. Commun.">
        <title>Genetic determinants of endophytism in the Arabidopsis root mycobiome.</title>
        <authorList>
            <person name="Mesny F."/>
            <person name="Miyauchi S."/>
            <person name="Thiergart T."/>
            <person name="Pickel B."/>
            <person name="Atanasova L."/>
            <person name="Karlsson M."/>
            <person name="Huettel B."/>
            <person name="Barry K.W."/>
            <person name="Haridas S."/>
            <person name="Chen C."/>
            <person name="Bauer D."/>
            <person name="Andreopoulos W."/>
            <person name="Pangilinan J."/>
            <person name="LaButti K."/>
            <person name="Riley R."/>
            <person name="Lipzen A."/>
            <person name="Clum A."/>
            <person name="Drula E."/>
            <person name="Henrissat B."/>
            <person name="Kohler A."/>
            <person name="Grigoriev I.V."/>
            <person name="Martin F.M."/>
            <person name="Hacquard S."/>
        </authorList>
    </citation>
    <scope>NUCLEOTIDE SEQUENCE</scope>
    <source>
        <strain evidence="2">MPI-CAGE-AT-0023</strain>
    </source>
</reference>
<organism evidence="2 3">
    <name type="scientific">Fusarium redolens</name>
    <dbReference type="NCBI Taxonomy" id="48865"/>
    <lineage>
        <taxon>Eukaryota</taxon>
        <taxon>Fungi</taxon>
        <taxon>Dikarya</taxon>
        <taxon>Ascomycota</taxon>
        <taxon>Pezizomycotina</taxon>
        <taxon>Sordariomycetes</taxon>
        <taxon>Hypocreomycetidae</taxon>
        <taxon>Hypocreales</taxon>
        <taxon>Nectriaceae</taxon>
        <taxon>Fusarium</taxon>
        <taxon>Fusarium redolens species complex</taxon>
    </lineage>
</organism>
<dbReference type="Proteomes" id="UP000720189">
    <property type="component" value="Unassembled WGS sequence"/>
</dbReference>
<feature type="region of interest" description="Disordered" evidence="1">
    <location>
        <begin position="203"/>
        <end position="358"/>
    </location>
</feature>